<keyword evidence="1" id="KW-1133">Transmembrane helix</keyword>
<geneLocation type="plasmid" evidence="2">
    <name>unnamed1</name>
</geneLocation>
<evidence type="ECO:0000256" key="1">
    <source>
        <dbReference type="SAM" id="Phobius"/>
    </source>
</evidence>
<gene>
    <name evidence="2" type="ORF">BB934_28335</name>
</gene>
<dbReference type="KEGG" id="moc:BB934_28335"/>
<accession>A0A1B2EQJ6</accession>
<keyword evidence="2" id="KW-0614">Plasmid</keyword>
<name>A0A1B2EQJ6_9HYPH</name>
<keyword evidence="1" id="KW-0472">Membrane</keyword>
<reference evidence="2" key="1">
    <citation type="submission" date="2016-07" db="EMBL/GenBank/DDBJ databases">
        <title>Microvirga ossetica sp. nov. a new species of rhizobia isolated from root nodules of the legume species Vicia alpestris Steven originated from North Ossetia region in the Caucasus.</title>
        <authorList>
            <person name="Safronova V.I."/>
            <person name="Kuznetsova I.G."/>
            <person name="Sazanova A.L."/>
            <person name="Belimov A."/>
            <person name="Andronov E."/>
            <person name="Osledkin Y.S."/>
            <person name="Onishchuk O.P."/>
            <person name="Kurchak O.N."/>
            <person name="Shaposhnikov A.I."/>
            <person name="Willems A."/>
            <person name="Tikhonovich I.A."/>
        </authorList>
    </citation>
    <scope>NUCLEOTIDE SEQUENCE [LARGE SCALE GENOMIC DNA]</scope>
    <source>
        <strain evidence="2">V5/3M</strain>
        <plasmid evidence="2">unnamed1</plasmid>
    </source>
</reference>
<keyword evidence="1" id="KW-0812">Transmembrane</keyword>
<dbReference type="RefSeq" id="WP_099513378.1">
    <property type="nucleotide sequence ID" value="NZ_CP016617.1"/>
</dbReference>
<feature type="transmembrane region" description="Helical" evidence="1">
    <location>
        <begin position="59"/>
        <end position="78"/>
    </location>
</feature>
<sequence>MRTWPSVLVAGTVLFGAVGVSYAFPSQAEAGVKWISEFVNAHGSKPGGKPEGGSKGVPGPIAGAGLPFLLLAGGYVLMRRYRNRHREE</sequence>
<organism evidence="2">
    <name type="scientific">Microvirga ossetica</name>
    <dbReference type="NCBI Taxonomy" id="1882682"/>
    <lineage>
        <taxon>Bacteria</taxon>
        <taxon>Pseudomonadati</taxon>
        <taxon>Pseudomonadota</taxon>
        <taxon>Alphaproteobacteria</taxon>
        <taxon>Hyphomicrobiales</taxon>
        <taxon>Methylobacteriaceae</taxon>
        <taxon>Microvirga</taxon>
    </lineage>
</organism>
<protein>
    <submittedName>
        <fullName evidence="2">Uncharacterized protein</fullName>
    </submittedName>
</protein>
<evidence type="ECO:0000313" key="2">
    <source>
        <dbReference type="EMBL" id="ANY82245.1"/>
    </source>
</evidence>
<proteinExistence type="predicted"/>
<dbReference type="EMBL" id="CP016617">
    <property type="protein sequence ID" value="ANY82245.1"/>
    <property type="molecule type" value="Genomic_DNA"/>
</dbReference>
<dbReference type="AlphaFoldDB" id="A0A1B2EQJ6"/>